<keyword evidence="2 5" id="KW-0547">Nucleotide-binding</keyword>
<comment type="subunit">
    <text evidence="5">Heterotrimer of A, B and C subunits.</text>
</comment>
<sequence>MELEKLTIIKAAKLLQEKQISAVELIKLYLERIRQKESELDAFLYVAEKEALAKAEEVDLKRKRGDKLGVLAGIPYSLKDLILFEGMQATAGSKILEGYKASYDATVVLRLKQADAVCLGKTNCDEFAMGASTEQSAFKVTKNPWDTTRVPGGTSGGSAAAVAGNMCLFSLCTDTGGSTRQPASFCGVVGLRPSYGAVSRHGVIAIASSLDQVGCLAKTVEDAALVFETIAGKDELDSTTSSKAFYRGLSENLQKPLDFKKLKIGLPKEFFEIGGIDPDVKNLILKSVDCFKQQGAEVLEINLPHMKYSVPAYYIINSAEISANLARYDGIRYPISNRDEASGFREIYYKTKGHGFGPEPRRRIMLGTFSLSSGYYDAYYSRAQKVRSLIKQDFIKAFEGVDLIMGPVSPYPAFKIGEKMNDPVSMYLADIYTGLVNMACLNGLSVPCGFVERENKKLPVGLQIIGNYFNEELVLRVGNSFEQEHNYLNQTAE</sequence>
<dbReference type="STRING" id="1797529.A2570_01610"/>
<comment type="caution">
    <text evidence="5">Lacks conserved residue(s) required for the propagation of feature annotation.</text>
</comment>
<dbReference type="InterPro" id="IPR004412">
    <property type="entry name" value="GatA"/>
</dbReference>
<dbReference type="InterPro" id="IPR036928">
    <property type="entry name" value="AS_sf"/>
</dbReference>
<evidence type="ECO:0000256" key="4">
    <source>
        <dbReference type="ARBA" id="ARBA00022917"/>
    </source>
</evidence>
<keyword evidence="4 5" id="KW-0648">Protein biosynthesis</keyword>
<protein>
    <recommendedName>
        <fullName evidence="5">Glutamyl-tRNA(Gln) amidotransferase subunit A</fullName>
        <shortName evidence="5">Glu-ADT subunit A</shortName>
        <ecNumber evidence="5">6.3.5.7</ecNumber>
    </recommendedName>
</protein>
<name>A0A1G1XLE3_9BACT</name>
<dbReference type="HAMAP" id="MF_00120">
    <property type="entry name" value="GatA"/>
    <property type="match status" value="1"/>
</dbReference>
<keyword evidence="1 5" id="KW-0436">Ligase</keyword>
<evidence type="ECO:0000259" key="6">
    <source>
        <dbReference type="Pfam" id="PF01425"/>
    </source>
</evidence>
<evidence type="ECO:0000313" key="8">
    <source>
        <dbReference type="Proteomes" id="UP000178570"/>
    </source>
</evidence>
<proteinExistence type="inferred from homology"/>
<dbReference type="GO" id="GO:0006412">
    <property type="term" value="P:translation"/>
    <property type="evidence" value="ECO:0007669"/>
    <property type="project" value="UniProtKB-UniRule"/>
</dbReference>
<comment type="catalytic activity">
    <reaction evidence="5">
        <text>L-glutamyl-tRNA(Gln) + L-glutamine + ATP + H2O = L-glutaminyl-tRNA(Gln) + L-glutamate + ADP + phosphate + H(+)</text>
        <dbReference type="Rhea" id="RHEA:17521"/>
        <dbReference type="Rhea" id="RHEA-COMP:9681"/>
        <dbReference type="Rhea" id="RHEA-COMP:9684"/>
        <dbReference type="ChEBI" id="CHEBI:15377"/>
        <dbReference type="ChEBI" id="CHEBI:15378"/>
        <dbReference type="ChEBI" id="CHEBI:29985"/>
        <dbReference type="ChEBI" id="CHEBI:30616"/>
        <dbReference type="ChEBI" id="CHEBI:43474"/>
        <dbReference type="ChEBI" id="CHEBI:58359"/>
        <dbReference type="ChEBI" id="CHEBI:78520"/>
        <dbReference type="ChEBI" id="CHEBI:78521"/>
        <dbReference type="ChEBI" id="CHEBI:456216"/>
        <dbReference type="EC" id="6.3.5.7"/>
    </reaction>
</comment>
<dbReference type="GO" id="GO:0005524">
    <property type="term" value="F:ATP binding"/>
    <property type="evidence" value="ECO:0007669"/>
    <property type="project" value="UniProtKB-KW"/>
</dbReference>
<dbReference type="Pfam" id="PF01425">
    <property type="entry name" value="Amidase"/>
    <property type="match status" value="1"/>
</dbReference>
<gene>
    <name evidence="5" type="primary">gatA</name>
    <name evidence="7" type="ORF">A2570_01610</name>
</gene>
<dbReference type="InterPro" id="IPR023631">
    <property type="entry name" value="Amidase_dom"/>
</dbReference>
<dbReference type="NCBIfam" id="TIGR00132">
    <property type="entry name" value="gatA"/>
    <property type="match status" value="1"/>
</dbReference>
<dbReference type="AlphaFoldDB" id="A0A1G1XLE3"/>
<evidence type="ECO:0000256" key="2">
    <source>
        <dbReference type="ARBA" id="ARBA00022741"/>
    </source>
</evidence>
<evidence type="ECO:0000313" key="7">
    <source>
        <dbReference type="EMBL" id="OGY40791.1"/>
    </source>
</evidence>
<dbReference type="Gene3D" id="3.90.1300.10">
    <property type="entry name" value="Amidase signature (AS) domain"/>
    <property type="match status" value="1"/>
</dbReference>
<feature type="active site" description="Charge relay system" evidence="5">
    <location>
        <position position="79"/>
    </location>
</feature>
<dbReference type="InterPro" id="IPR000120">
    <property type="entry name" value="Amidase"/>
</dbReference>
<dbReference type="EC" id="6.3.5.7" evidence="5"/>
<feature type="active site" description="Acyl-ester intermediate" evidence="5">
    <location>
        <position position="178"/>
    </location>
</feature>
<evidence type="ECO:0000256" key="3">
    <source>
        <dbReference type="ARBA" id="ARBA00022840"/>
    </source>
</evidence>
<dbReference type="PANTHER" id="PTHR11895">
    <property type="entry name" value="TRANSAMIDASE"/>
    <property type="match status" value="1"/>
</dbReference>
<reference evidence="7 8" key="1">
    <citation type="journal article" date="2016" name="Nat. Commun.">
        <title>Thousands of microbial genomes shed light on interconnected biogeochemical processes in an aquifer system.</title>
        <authorList>
            <person name="Anantharaman K."/>
            <person name="Brown C.T."/>
            <person name="Hug L.A."/>
            <person name="Sharon I."/>
            <person name="Castelle C.J."/>
            <person name="Probst A.J."/>
            <person name="Thomas B.C."/>
            <person name="Singh A."/>
            <person name="Wilkins M.J."/>
            <person name="Karaoz U."/>
            <person name="Brodie E.L."/>
            <person name="Williams K.H."/>
            <person name="Hubbard S.S."/>
            <person name="Banfield J.F."/>
        </authorList>
    </citation>
    <scope>NUCLEOTIDE SEQUENCE [LARGE SCALE GENOMIC DNA]</scope>
</reference>
<feature type="domain" description="Amidase" evidence="6">
    <location>
        <begin position="24"/>
        <end position="475"/>
    </location>
</feature>
<dbReference type="GO" id="GO:0030956">
    <property type="term" value="C:glutamyl-tRNA(Gln) amidotransferase complex"/>
    <property type="evidence" value="ECO:0007669"/>
    <property type="project" value="InterPro"/>
</dbReference>
<comment type="caution">
    <text evidence="7">The sequence shown here is derived from an EMBL/GenBank/DDBJ whole genome shotgun (WGS) entry which is preliminary data.</text>
</comment>
<dbReference type="GO" id="GO:0050567">
    <property type="term" value="F:glutaminyl-tRNA synthase (glutamine-hydrolyzing) activity"/>
    <property type="evidence" value="ECO:0007669"/>
    <property type="project" value="UniProtKB-UniRule"/>
</dbReference>
<accession>A0A1G1XLE3</accession>
<comment type="function">
    <text evidence="5">Allows the formation of correctly charged Gln-tRNA(Gln) through the transamidation of misacylated Glu-tRNA(Gln) in organisms which lack glutaminyl-tRNA synthetase. The reaction takes place in the presence of glutamine and ATP through an activated gamma-phospho-Glu-tRNA(Gln).</text>
</comment>
<comment type="similarity">
    <text evidence="5">Belongs to the amidase family. GatA subfamily.</text>
</comment>
<evidence type="ECO:0000256" key="1">
    <source>
        <dbReference type="ARBA" id="ARBA00022598"/>
    </source>
</evidence>
<evidence type="ECO:0000256" key="5">
    <source>
        <dbReference type="HAMAP-Rule" id="MF_00120"/>
    </source>
</evidence>
<dbReference type="PANTHER" id="PTHR11895:SF151">
    <property type="entry name" value="GLUTAMYL-TRNA(GLN) AMIDOTRANSFERASE SUBUNIT A"/>
    <property type="match status" value="1"/>
</dbReference>
<dbReference type="SUPFAM" id="SSF75304">
    <property type="entry name" value="Amidase signature (AS) enzymes"/>
    <property type="match status" value="1"/>
</dbReference>
<dbReference type="Proteomes" id="UP000178570">
    <property type="component" value="Unassembled WGS sequence"/>
</dbReference>
<organism evidence="7 8">
    <name type="scientific">Candidatus Brennerbacteria bacterium RIFOXYD1_FULL_41_16</name>
    <dbReference type="NCBI Taxonomy" id="1797529"/>
    <lineage>
        <taxon>Bacteria</taxon>
        <taxon>Candidatus Brenneribacteriota</taxon>
    </lineage>
</organism>
<keyword evidence="3 5" id="KW-0067">ATP-binding</keyword>
<dbReference type="EMBL" id="MHHY01000005">
    <property type="protein sequence ID" value="OGY40791.1"/>
    <property type="molecule type" value="Genomic_DNA"/>
</dbReference>